<dbReference type="Pfam" id="PF01078">
    <property type="entry name" value="Mg_chelatase"/>
    <property type="match status" value="1"/>
</dbReference>
<protein>
    <recommendedName>
        <fullName evidence="2">AAA+ ATPase domain-containing protein</fullName>
    </recommendedName>
</protein>
<sequence>MPPPADVGSTGSGRHRLGVTRTVSLVALDGHVVEIQAHLAASVPGFALVGLPDAAVNESRDRVRAAVATSGIPWPQRKITVNLAPASVRKTGTALDLGVAVAILAGAGVLPVDVSRVVHLGELGLDGRLQPVRGVLPAVAAAVAAGFRDVVVPTADAREAALVPGARVRGAASLADVLVLHGADLPEHVPARAVPRRGTRPQAATDGETVDLSDVRGQVGARHALEVAAAGGHHLLLVGPPGTGKTMLAARLPGILPDLDGADAVTVTAVHSVSGTFDPDGGLVVRPPFEAPHHTATPAAVVGGGSGIPRPGAASRAHRGVLFLDEAPEFGTRVLQTLRQPLESGELVIHRAGGAARYPARFQLVMAANPCPCGRAVGDGRHCTCSSLERRRYFARLSGPLLDRVDLQVDVGPVRRADIADARTPESTAVVGARVREARSRAAQRFRGTPWLTNAEAPAAWLRERLAADRSVLGDLDRAVDRGLLSLRGADRAVRVAWTLSDLAGAPRPGREEIAQGLALRTRGADV</sequence>
<dbReference type="SUPFAM" id="SSF54211">
    <property type="entry name" value="Ribosomal protein S5 domain 2-like"/>
    <property type="match status" value="1"/>
</dbReference>
<organism evidence="3 4">
    <name type="scientific">Paraoerskovia sediminicola</name>
    <dbReference type="NCBI Taxonomy" id="1138587"/>
    <lineage>
        <taxon>Bacteria</taxon>
        <taxon>Bacillati</taxon>
        <taxon>Actinomycetota</taxon>
        <taxon>Actinomycetes</taxon>
        <taxon>Micrococcales</taxon>
        <taxon>Cellulomonadaceae</taxon>
        <taxon>Paraoerskovia</taxon>
    </lineage>
</organism>
<keyword evidence="4" id="KW-1185">Reference proteome</keyword>
<dbReference type="Pfam" id="PF13335">
    <property type="entry name" value="Mg_chelatase_C"/>
    <property type="match status" value="1"/>
</dbReference>
<dbReference type="InterPro" id="IPR003593">
    <property type="entry name" value="AAA+_ATPase"/>
</dbReference>
<evidence type="ECO:0000256" key="1">
    <source>
        <dbReference type="ARBA" id="ARBA00006354"/>
    </source>
</evidence>
<dbReference type="PANTHER" id="PTHR32039">
    <property type="entry name" value="MAGNESIUM-CHELATASE SUBUNIT CHLI"/>
    <property type="match status" value="1"/>
</dbReference>
<dbReference type="Pfam" id="PF13541">
    <property type="entry name" value="ChlI"/>
    <property type="match status" value="1"/>
</dbReference>
<dbReference type="InterPro" id="IPR004482">
    <property type="entry name" value="Mg_chelat-rel"/>
</dbReference>
<evidence type="ECO:0000259" key="2">
    <source>
        <dbReference type="SMART" id="SM00382"/>
    </source>
</evidence>
<name>A0ABM8G741_9CELL</name>
<dbReference type="EMBL" id="AP027729">
    <property type="protein sequence ID" value="BDZ43940.1"/>
    <property type="molecule type" value="Genomic_DNA"/>
</dbReference>
<dbReference type="InterPro" id="IPR020568">
    <property type="entry name" value="Ribosomal_Su5_D2-typ_SF"/>
</dbReference>
<dbReference type="NCBIfam" id="TIGR00368">
    <property type="entry name" value="YifB family Mg chelatase-like AAA ATPase"/>
    <property type="match status" value="1"/>
</dbReference>
<dbReference type="InterPro" id="IPR025158">
    <property type="entry name" value="Mg_chelat-rel_C"/>
</dbReference>
<dbReference type="SMART" id="SM00382">
    <property type="entry name" value="AAA"/>
    <property type="match status" value="1"/>
</dbReference>
<reference evidence="4" key="1">
    <citation type="journal article" date="2019" name="Int. J. Syst. Evol. Microbiol.">
        <title>The Global Catalogue of Microorganisms (GCM) 10K type strain sequencing project: providing services to taxonomists for standard genome sequencing and annotation.</title>
        <authorList>
            <consortium name="The Broad Institute Genomics Platform"/>
            <consortium name="The Broad Institute Genome Sequencing Center for Infectious Disease"/>
            <person name="Wu L."/>
            <person name="Ma J."/>
        </authorList>
    </citation>
    <scope>NUCLEOTIDE SEQUENCE [LARGE SCALE GENOMIC DNA]</scope>
    <source>
        <strain evidence="4">NBRC 108565</strain>
    </source>
</reference>
<dbReference type="InterPro" id="IPR045006">
    <property type="entry name" value="CHLI-like"/>
</dbReference>
<evidence type="ECO:0000313" key="3">
    <source>
        <dbReference type="EMBL" id="BDZ43940.1"/>
    </source>
</evidence>
<dbReference type="InterPro" id="IPR027417">
    <property type="entry name" value="P-loop_NTPase"/>
</dbReference>
<gene>
    <name evidence="3" type="ORF">GCM10025865_32390</name>
</gene>
<feature type="domain" description="AAA+ ATPase" evidence="2">
    <location>
        <begin position="231"/>
        <end position="415"/>
    </location>
</feature>
<dbReference type="PANTHER" id="PTHR32039:SF7">
    <property type="entry name" value="COMPETENCE PROTEIN COMM"/>
    <property type="match status" value="1"/>
</dbReference>
<dbReference type="InterPro" id="IPR000523">
    <property type="entry name" value="Mg_chelatse_chII-like_cat_dom"/>
</dbReference>
<dbReference type="Gene3D" id="3.40.50.300">
    <property type="entry name" value="P-loop containing nucleotide triphosphate hydrolases"/>
    <property type="match status" value="1"/>
</dbReference>
<dbReference type="SUPFAM" id="SSF52540">
    <property type="entry name" value="P-loop containing nucleoside triphosphate hydrolases"/>
    <property type="match status" value="1"/>
</dbReference>
<dbReference type="Proteomes" id="UP001321475">
    <property type="component" value="Chromosome"/>
</dbReference>
<dbReference type="RefSeq" id="WP_286218032.1">
    <property type="nucleotide sequence ID" value="NZ_AP027729.1"/>
</dbReference>
<evidence type="ECO:0000313" key="4">
    <source>
        <dbReference type="Proteomes" id="UP001321475"/>
    </source>
</evidence>
<accession>A0ABM8G741</accession>
<dbReference type="InterPro" id="IPR014721">
    <property type="entry name" value="Ribsml_uS5_D2-typ_fold_subgr"/>
</dbReference>
<dbReference type="CDD" id="cd00009">
    <property type="entry name" value="AAA"/>
    <property type="match status" value="1"/>
</dbReference>
<comment type="similarity">
    <text evidence="1">Belongs to the Mg-chelatase subunits D/I family. ComM subfamily.</text>
</comment>
<proteinExistence type="inferred from homology"/>
<dbReference type="Gene3D" id="3.30.230.10">
    <property type="match status" value="1"/>
</dbReference>